<comment type="caution">
    <text evidence="4">The sequence shown here is derived from an EMBL/GenBank/DDBJ whole genome shotgun (WGS) entry which is preliminary data.</text>
</comment>
<dbReference type="PANTHER" id="PTHR23080:SF142">
    <property type="entry name" value="SI:CH211-69L10.4"/>
    <property type="match status" value="1"/>
</dbReference>
<dbReference type="AlphaFoldDB" id="A0AAD7SPW2"/>
<name>A0AAD7SPW2_9TELE</name>
<accession>A0AAD7SPW2</accession>
<dbReference type="EMBL" id="JAINUG010000047">
    <property type="protein sequence ID" value="KAJ8405591.1"/>
    <property type="molecule type" value="Genomic_DNA"/>
</dbReference>
<evidence type="ECO:0000313" key="5">
    <source>
        <dbReference type="Proteomes" id="UP001221898"/>
    </source>
</evidence>
<sequence>MPSMFKQYCPNSRVILDCTKIRCESPTSLMLHSETFSSDKNTTTFTGLIGVAPCGAVTFISKLFTGSISDREMTRLSWILELLEPGDDCMADKGFITEKMLADIGAKFIIPPFKDPGGKGH</sequence>
<reference evidence="4" key="1">
    <citation type="journal article" date="2023" name="Science">
        <title>Genome structures resolve the early diversification of teleost fishes.</title>
        <authorList>
            <person name="Parey E."/>
            <person name="Louis A."/>
            <person name="Montfort J."/>
            <person name="Bouchez O."/>
            <person name="Roques C."/>
            <person name="Iampietro C."/>
            <person name="Lluch J."/>
            <person name="Castinel A."/>
            <person name="Donnadieu C."/>
            <person name="Desvignes T."/>
            <person name="Floi Bucao C."/>
            <person name="Jouanno E."/>
            <person name="Wen M."/>
            <person name="Mejri S."/>
            <person name="Dirks R."/>
            <person name="Jansen H."/>
            <person name="Henkel C."/>
            <person name="Chen W.J."/>
            <person name="Zahm M."/>
            <person name="Cabau C."/>
            <person name="Klopp C."/>
            <person name="Thompson A.W."/>
            <person name="Robinson-Rechavi M."/>
            <person name="Braasch I."/>
            <person name="Lecointre G."/>
            <person name="Bobe J."/>
            <person name="Postlethwait J.H."/>
            <person name="Berthelot C."/>
            <person name="Roest Crollius H."/>
            <person name="Guiguen Y."/>
        </authorList>
    </citation>
    <scope>NUCLEOTIDE SEQUENCE</scope>
    <source>
        <strain evidence="4">NC1722</strain>
    </source>
</reference>
<keyword evidence="2" id="KW-0479">Metal-binding</keyword>
<evidence type="ECO:0000313" key="4">
    <source>
        <dbReference type="EMBL" id="KAJ8405591.1"/>
    </source>
</evidence>
<gene>
    <name evidence="4" type="ORF">AAFF_G00315710</name>
</gene>
<dbReference type="PANTHER" id="PTHR23080">
    <property type="entry name" value="THAP DOMAIN PROTEIN"/>
    <property type="match status" value="1"/>
</dbReference>
<keyword evidence="5" id="KW-1185">Reference proteome</keyword>
<feature type="domain" description="DDE Tnp4" evidence="3">
    <location>
        <begin position="16"/>
        <end position="101"/>
    </location>
</feature>
<evidence type="ECO:0000259" key="3">
    <source>
        <dbReference type="Pfam" id="PF13359"/>
    </source>
</evidence>
<organism evidence="4 5">
    <name type="scientific">Aldrovandia affinis</name>
    <dbReference type="NCBI Taxonomy" id="143900"/>
    <lineage>
        <taxon>Eukaryota</taxon>
        <taxon>Metazoa</taxon>
        <taxon>Chordata</taxon>
        <taxon>Craniata</taxon>
        <taxon>Vertebrata</taxon>
        <taxon>Euteleostomi</taxon>
        <taxon>Actinopterygii</taxon>
        <taxon>Neopterygii</taxon>
        <taxon>Teleostei</taxon>
        <taxon>Notacanthiformes</taxon>
        <taxon>Halosauridae</taxon>
        <taxon>Aldrovandia</taxon>
    </lineage>
</organism>
<dbReference type="Proteomes" id="UP001221898">
    <property type="component" value="Unassembled WGS sequence"/>
</dbReference>
<protein>
    <recommendedName>
        <fullName evidence="3">DDE Tnp4 domain-containing protein</fullName>
    </recommendedName>
</protein>
<evidence type="ECO:0000256" key="2">
    <source>
        <dbReference type="ARBA" id="ARBA00022723"/>
    </source>
</evidence>
<evidence type="ECO:0000256" key="1">
    <source>
        <dbReference type="ARBA" id="ARBA00001968"/>
    </source>
</evidence>
<dbReference type="InterPro" id="IPR027806">
    <property type="entry name" value="HARBI1_dom"/>
</dbReference>
<proteinExistence type="predicted"/>
<dbReference type="Pfam" id="PF13359">
    <property type="entry name" value="DDE_Tnp_4"/>
    <property type="match status" value="1"/>
</dbReference>
<dbReference type="GO" id="GO:0046872">
    <property type="term" value="F:metal ion binding"/>
    <property type="evidence" value="ECO:0007669"/>
    <property type="project" value="UniProtKB-KW"/>
</dbReference>
<comment type="cofactor">
    <cofactor evidence="1">
        <name>a divalent metal cation</name>
        <dbReference type="ChEBI" id="CHEBI:60240"/>
    </cofactor>
</comment>